<keyword evidence="1" id="KW-0805">Transcription regulation</keyword>
<gene>
    <name evidence="5" type="ORF">K234311028_07400</name>
</gene>
<accession>A0ABC8EA95</accession>
<dbReference type="SMART" id="SM00871">
    <property type="entry name" value="AraC_E_bind"/>
    <property type="match status" value="1"/>
</dbReference>
<dbReference type="EMBL" id="AP026818">
    <property type="protein sequence ID" value="BDR80494.1"/>
    <property type="molecule type" value="Genomic_DNA"/>
</dbReference>
<evidence type="ECO:0000313" key="5">
    <source>
        <dbReference type="EMBL" id="BDR80494.1"/>
    </source>
</evidence>
<dbReference type="InterPro" id="IPR020449">
    <property type="entry name" value="Tscrpt_reg_AraC-type_HTH"/>
</dbReference>
<dbReference type="InterPro" id="IPR018062">
    <property type="entry name" value="HTH_AraC-typ_CS"/>
</dbReference>
<protein>
    <submittedName>
        <fullName evidence="5">AraC family transcriptional regulator</fullName>
    </submittedName>
</protein>
<dbReference type="PANTHER" id="PTHR40055:SF1">
    <property type="entry name" value="TRANSCRIPTIONAL REGULATOR YGIV-RELATED"/>
    <property type="match status" value="1"/>
</dbReference>
<feature type="domain" description="HTH araC/xylS-type" evidence="4">
    <location>
        <begin position="8"/>
        <end position="106"/>
    </location>
</feature>
<name>A0ABC8EA95_CLOTA</name>
<dbReference type="PROSITE" id="PS01124">
    <property type="entry name" value="HTH_ARAC_FAMILY_2"/>
    <property type="match status" value="1"/>
</dbReference>
<dbReference type="PROSITE" id="PS00041">
    <property type="entry name" value="HTH_ARAC_FAMILY_1"/>
    <property type="match status" value="1"/>
</dbReference>
<dbReference type="InterPro" id="IPR011256">
    <property type="entry name" value="Reg_factor_effector_dom_sf"/>
</dbReference>
<keyword evidence="2" id="KW-0238">DNA-binding</keyword>
<evidence type="ECO:0000256" key="2">
    <source>
        <dbReference type="ARBA" id="ARBA00023125"/>
    </source>
</evidence>
<sequence>MEYLEAFERAIIYMETHLDENISVQEVAKASGYSYYHFTRVFQSVLGENIGNYIQKRRLSSATQKLLYSEKKIIDIAIESGFDSSESFSRAFKNIYQVSPSVYRKNRLDIFLGNKKAIDRDFLQHISSNITVQPEIKNIEEIYVAGIRGTAKLSDIFSLWQEFGKKLNYITNINQSRRTFGICEYQENDSMANYDMDFSEIIGIEVTSYRNMPADIVTKTIPAGKFAVFTHKGSLDNILKTYQYIWGTWALLTSEIIDSREDFELYDERFLGKENENSEVDIYIPIK</sequence>
<reference evidence="5 6" key="1">
    <citation type="submission" date="2022-09" db="EMBL/GenBank/DDBJ databases">
        <title>complete genome sequences of Clostridium tetani str. KHSU-234311-028 isolated from soil.</title>
        <authorList>
            <person name="Sekizuka T."/>
            <person name="Shitada C."/>
            <person name="Takahashi M."/>
            <person name="Kuroda M."/>
        </authorList>
    </citation>
    <scope>NUCLEOTIDE SEQUENCE [LARGE SCALE GENOMIC DNA]</scope>
    <source>
        <strain evidence="5 6">KHSU-234311-028</strain>
    </source>
</reference>
<dbReference type="AlphaFoldDB" id="A0ABC8EA95"/>
<dbReference type="SUPFAM" id="SSF55136">
    <property type="entry name" value="Probable bacterial effector-binding domain"/>
    <property type="match status" value="1"/>
</dbReference>
<dbReference type="InterPro" id="IPR050908">
    <property type="entry name" value="SmbC-like"/>
</dbReference>
<evidence type="ECO:0000259" key="4">
    <source>
        <dbReference type="PROSITE" id="PS01124"/>
    </source>
</evidence>
<keyword evidence="3" id="KW-0804">Transcription</keyword>
<dbReference type="InterPro" id="IPR010499">
    <property type="entry name" value="AraC_E-bd"/>
</dbReference>
<dbReference type="InterPro" id="IPR029441">
    <property type="entry name" value="Cass2"/>
</dbReference>
<dbReference type="PANTHER" id="PTHR40055">
    <property type="entry name" value="TRANSCRIPTIONAL REGULATOR YGIV-RELATED"/>
    <property type="match status" value="1"/>
</dbReference>
<organism evidence="5 6">
    <name type="scientific">Clostridium tetani</name>
    <dbReference type="NCBI Taxonomy" id="1513"/>
    <lineage>
        <taxon>Bacteria</taxon>
        <taxon>Bacillati</taxon>
        <taxon>Bacillota</taxon>
        <taxon>Clostridia</taxon>
        <taxon>Eubacteriales</taxon>
        <taxon>Clostridiaceae</taxon>
        <taxon>Clostridium</taxon>
    </lineage>
</organism>
<dbReference type="Pfam" id="PF14526">
    <property type="entry name" value="Cass2"/>
    <property type="match status" value="1"/>
</dbReference>
<evidence type="ECO:0000313" key="6">
    <source>
        <dbReference type="Proteomes" id="UP001321763"/>
    </source>
</evidence>
<dbReference type="SMART" id="SM00342">
    <property type="entry name" value="HTH_ARAC"/>
    <property type="match status" value="1"/>
</dbReference>
<dbReference type="RefSeq" id="WP_317724783.1">
    <property type="nucleotide sequence ID" value="NZ_AP026818.1"/>
</dbReference>
<dbReference type="Proteomes" id="UP001321763">
    <property type="component" value="Chromosome"/>
</dbReference>
<proteinExistence type="predicted"/>
<evidence type="ECO:0000256" key="1">
    <source>
        <dbReference type="ARBA" id="ARBA00023015"/>
    </source>
</evidence>
<dbReference type="Gene3D" id="1.10.10.60">
    <property type="entry name" value="Homeodomain-like"/>
    <property type="match status" value="2"/>
</dbReference>
<dbReference type="Pfam" id="PF12833">
    <property type="entry name" value="HTH_18"/>
    <property type="match status" value="1"/>
</dbReference>
<dbReference type="SUPFAM" id="SSF46689">
    <property type="entry name" value="Homeodomain-like"/>
    <property type="match status" value="2"/>
</dbReference>
<dbReference type="Gene3D" id="3.20.80.10">
    <property type="entry name" value="Regulatory factor, effector binding domain"/>
    <property type="match status" value="1"/>
</dbReference>
<evidence type="ECO:0000256" key="3">
    <source>
        <dbReference type="ARBA" id="ARBA00023163"/>
    </source>
</evidence>
<dbReference type="GO" id="GO:0003677">
    <property type="term" value="F:DNA binding"/>
    <property type="evidence" value="ECO:0007669"/>
    <property type="project" value="UniProtKB-KW"/>
</dbReference>
<dbReference type="PRINTS" id="PR00032">
    <property type="entry name" value="HTHARAC"/>
</dbReference>
<dbReference type="InterPro" id="IPR009057">
    <property type="entry name" value="Homeodomain-like_sf"/>
</dbReference>
<dbReference type="InterPro" id="IPR018060">
    <property type="entry name" value="HTH_AraC"/>
</dbReference>